<comment type="catalytic activity">
    <reaction evidence="8">
        <text>L-seryl-[protein] + ATP = 3-O-(5'-adenylyl)-L-seryl-[protein] + diphosphate</text>
        <dbReference type="Rhea" id="RHEA:58120"/>
        <dbReference type="Rhea" id="RHEA-COMP:9863"/>
        <dbReference type="Rhea" id="RHEA-COMP:15073"/>
        <dbReference type="ChEBI" id="CHEBI:29999"/>
        <dbReference type="ChEBI" id="CHEBI:30616"/>
        <dbReference type="ChEBI" id="CHEBI:33019"/>
        <dbReference type="ChEBI" id="CHEBI:142516"/>
        <dbReference type="EC" id="2.7.7.108"/>
    </reaction>
</comment>
<organism evidence="10 11">
    <name type="scientific">Pseudoalteromonas denitrificans DSM 6059</name>
    <dbReference type="NCBI Taxonomy" id="1123010"/>
    <lineage>
        <taxon>Bacteria</taxon>
        <taxon>Pseudomonadati</taxon>
        <taxon>Pseudomonadota</taxon>
        <taxon>Gammaproteobacteria</taxon>
        <taxon>Alteromonadales</taxon>
        <taxon>Pseudoalteromonadaceae</taxon>
        <taxon>Pseudoalteromonas</taxon>
    </lineage>
</organism>
<dbReference type="EMBL" id="FOLO01000002">
    <property type="protein sequence ID" value="SFB89599.1"/>
    <property type="molecule type" value="Genomic_DNA"/>
</dbReference>
<feature type="binding site" evidence="8">
    <location>
        <position position="258"/>
    </location>
    <ligand>
        <name>Mg(2+)</name>
        <dbReference type="ChEBI" id="CHEBI:18420"/>
    </ligand>
</feature>
<gene>
    <name evidence="8" type="primary">ydiU</name>
    <name evidence="8" type="synonym">selO</name>
    <name evidence="10" type="ORF">SAMN02745724_00402</name>
</gene>
<evidence type="ECO:0000256" key="7">
    <source>
        <dbReference type="ARBA" id="ARBA00022842"/>
    </source>
</evidence>
<evidence type="ECO:0000313" key="10">
    <source>
        <dbReference type="EMBL" id="SFB89599.1"/>
    </source>
</evidence>
<comment type="catalytic activity">
    <reaction evidence="8">
        <text>L-tyrosyl-[protein] + UTP = O-(5'-uridylyl)-L-tyrosyl-[protein] + diphosphate</text>
        <dbReference type="Rhea" id="RHEA:83887"/>
        <dbReference type="Rhea" id="RHEA-COMP:10136"/>
        <dbReference type="Rhea" id="RHEA-COMP:20238"/>
        <dbReference type="ChEBI" id="CHEBI:33019"/>
        <dbReference type="ChEBI" id="CHEBI:46398"/>
        <dbReference type="ChEBI" id="CHEBI:46858"/>
        <dbReference type="ChEBI" id="CHEBI:90602"/>
    </reaction>
</comment>
<feature type="binding site" evidence="8">
    <location>
        <position position="258"/>
    </location>
    <ligand>
        <name>ATP</name>
        <dbReference type="ChEBI" id="CHEBI:30616"/>
    </ligand>
</feature>
<keyword evidence="5 8" id="KW-0547">Nucleotide-binding</keyword>
<comment type="catalytic activity">
    <reaction evidence="8">
        <text>L-histidyl-[protein] + UTP = N(tele)-(5'-uridylyl)-L-histidyl-[protein] + diphosphate</text>
        <dbReference type="Rhea" id="RHEA:83891"/>
        <dbReference type="Rhea" id="RHEA-COMP:9745"/>
        <dbReference type="Rhea" id="RHEA-COMP:20239"/>
        <dbReference type="ChEBI" id="CHEBI:29979"/>
        <dbReference type="ChEBI" id="CHEBI:33019"/>
        <dbReference type="ChEBI" id="CHEBI:46398"/>
        <dbReference type="ChEBI" id="CHEBI:233474"/>
    </reaction>
</comment>
<feature type="binding site" evidence="8">
    <location>
        <position position="87"/>
    </location>
    <ligand>
        <name>ATP</name>
        <dbReference type="ChEBI" id="CHEBI:30616"/>
    </ligand>
</feature>
<evidence type="ECO:0000256" key="9">
    <source>
        <dbReference type="SAM" id="MobiDB-lite"/>
    </source>
</evidence>
<evidence type="ECO:0000256" key="5">
    <source>
        <dbReference type="ARBA" id="ARBA00022741"/>
    </source>
</evidence>
<reference evidence="10 11" key="1">
    <citation type="submission" date="2016-10" db="EMBL/GenBank/DDBJ databases">
        <authorList>
            <person name="de Groot N.N."/>
        </authorList>
    </citation>
    <scope>NUCLEOTIDE SEQUENCE [LARGE SCALE GENOMIC DNA]</scope>
    <source>
        <strain evidence="10 11">DSM 6059</strain>
    </source>
</reference>
<comment type="cofactor">
    <cofactor evidence="8">
        <name>Mg(2+)</name>
        <dbReference type="ChEBI" id="CHEBI:18420"/>
    </cofactor>
    <cofactor evidence="8">
        <name>Mn(2+)</name>
        <dbReference type="ChEBI" id="CHEBI:29035"/>
    </cofactor>
</comment>
<keyword evidence="2 8" id="KW-0808">Transferase</keyword>
<evidence type="ECO:0000256" key="2">
    <source>
        <dbReference type="ARBA" id="ARBA00022679"/>
    </source>
</evidence>
<dbReference type="GO" id="GO:0030145">
    <property type="term" value="F:manganese ion binding"/>
    <property type="evidence" value="ECO:0007669"/>
    <property type="project" value="UniProtKB-UniRule"/>
</dbReference>
<keyword evidence="7 8" id="KW-0460">Magnesium</keyword>
<dbReference type="STRING" id="1123010.SAMN02745724_00402"/>
<evidence type="ECO:0000256" key="6">
    <source>
        <dbReference type="ARBA" id="ARBA00022840"/>
    </source>
</evidence>
<dbReference type="AlphaFoldDB" id="A0A1I1EQY6"/>
<name>A0A1I1EQY6_9GAMM</name>
<dbReference type="EC" id="2.7.7.108" evidence="8"/>
<proteinExistence type="inferred from homology"/>
<protein>
    <recommendedName>
        <fullName evidence="8">Protein nucleotidyltransferase YdiU</fullName>
        <ecNumber evidence="8">2.7.7.-</ecNumber>
    </recommendedName>
    <alternativeName>
        <fullName evidence="8">Protein adenylyltransferase YdiU</fullName>
        <ecNumber evidence="8">2.7.7.108</ecNumber>
    </alternativeName>
    <alternativeName>
        <fullName evidence="8">Protein uridylyltransferase YdiU</fullName>
        <ecNumber evidence="8">2.7.7.-</ecNumber>
    </alternativeName>
</protein>
<evidence type="ECO:0000256" key="4">
    <source>
        <dbReference type="ARBA" id="ARBA00022723"/>
    </source>
</evidence>
<dbReference type="InterPro" id="IPR003846">
    <property type="entry name" value="SelO"/>
</dbReference>
<dbReference type="EC" id="2.7.7.-" evidence="8"/>
<comment type="catalytic activity">
    <reaction evidence="8">
        <text>L-threonyl-[protein] + ATP = 3-O-(5'-adenylyl)-L-threonyl-[protein] + diphosphate</text>
        <dbReference type="Rhea" id="RHEA:54292"/>
        <dbReference type="Rhea" id="RHEA-COMP:11060"/>
        <dbReference type="Rhea" id="RHEA-COMP:13847"/>
        <dbReference type="ChEBI" id="CHEBI:30013"/>
        <dbReference type="ChEBI" id="CHEBI:30616"/>
        <dbReference type="ChEBI" id="CHEBI:33019"/>
        <dbReference type="ChEBI" id="CHEBI:138113"/>
        <dbReference type="EC" id="2.7.7.108"/>
    </reaction>
</comment>
<feature type="region of interest" description="Disordered" evidence="9">
    <location>
        <begin position="464"/>
        <end position="484"/>
    </location>
</feature>
<feature type="binding site" evidence="8">
    <location>
        <position position="121"/>
    </location>
    <ligand>
        <name>ATP</name>
        <dbReference type="ChEBI" id="CHEBI:30616"/>
    </ligand>
</feature>
<feature type="binding site" evidence="8">
    <location>
        <position position="120"/>
    </location>
    <ligand>
        <name>ATP</name>
        <dbReference type="ChEBI" id="CHEBI:30616"/>
    </ligand>
</feature>
<dbReference type="OrthoDB" id="9776281at2"/>
<comment type="catalytic activity">
    <reaction evidence="8">
        <text>L-seryl-[protein] + UTP = O-(5'-uridylyl)-L-seryl-[protein] + diphosphate</text>
        <dbReference type="Rhea" id="RHEA:64604"/>
        <dbReference type="Rhea" id="RHEA-COMP:9863"/>
        <dbReference type="Rhea" id="RHEA-COMP:16635"/>
        <dbReference type="ChEBI" id="CHEBI:29999"/>
        <dbReference type="ChEBI" id="CHEBI:33019"/>
        <dbReference type="ChEBI" id="CHEBI:46398"/>
        <dbReference type="ChEBI" id="CHEBI:156051"/>
    </reaction>
</comment>
<dbReference type="GO" id="GO:0000287">
    <property type="term" value="F:magnesium ion binding"/>
    <property type="evidence" value="ECO:0007669"/>
    <property type="project" value="UniProtKB-UniRule"/>
</dbReference>
<feature type="active site" description="Proton acceptor" evidence="8">
    <location>
        <position position="248"/>
    </location>
</feature>
<evidence type="ECO:0000313" key="11">
    <source>
        <dbReference type="Proteomes" id="UP000198862"/>
    </source>
</evidence>
<dbReference type="HAMAP" id="MF_00692">
    <property type="entry name" value="SelO"/>
    <property type="match status" value="1"/>
</dbReference>
<accession>A0A1I1EQY6</accession>
<feature type="binding site" evidence="8">
    <location>
        <position position="171"/>
    </location>
    <ligand>
        <name>ATP</name>
        <dbReference type="ChEBI" id="CHEBI:30616"/>
    </ligand>
</feature>
<dbReference type="RefSeq" id="WP_091979366.1">
    <property type="nucleotide sequence ID" value="NZ_FOLO01000002.1"/>
</dbReference>
<evidence type="ECO:0000256" key="8">
    <source>
        <dbReference type="HAMAP-Rule" id="MF_00692"/>
    </source>
</evidence>
<keyword evidence="3 8" id="KW-0548">Nucleotidyltransferase</keyword>
<dbReference type="PANTHER" id="PTHR32057">
    <property type="entry name" value="PROTEIN ADENYLYLTRANSFERASE SELO, MITOCHONDRIAL"/>
    <property type="match status" value="1"/>
</dbReference>
<feature type="binding site" evidence="8">
    <location>
        <position position="108"/>
    </location>
    <ligand>
        <name>ATP</name>
        <dbReference type="ChEBI" id="CHEBI:30616"/>
    </ligand>
</feature>
<comment type="function">
    <text evidence="8">Nucleotidyltransferase involved in the post-translational modification of proteins. It can catalyze the addition of adenosine monophosphate (AMP) or uridine monophosphate (UMP) to a protein, resulting in modifications known as AMPylation and UMPylation.</text>
</comment>
<dbReference type="GO" id="GO:0070733">
    <property type="term" value="F:AMPylase activity"/>
    <property type="evidence" value="ECO:0007669"/>
    <property type="project" value="UniProtKB-EC"/>
</dbReference>
<dbReference type="NCBIfam" id="NF000658">
    <property type="entry name" value="PRK00029.1"/>
    <property type="match status" value="1"/>
</dbReference>
<sequence>MKFSNTYSQLDSAFYQRIAPTKVAAPQLLLWNKNLAQSLLIDEQITNNHNLLAQYFSGNQIPDGAEPMALAYSGHQFGHFNPNLGDGRAHLLGEIIDNDNKRFDIQLKGSGPTQFSRQGDGRCAIGPAVREYIMSEAMFALGVPTSRCLSVVITGEPVYREQVMPGAVVTRVASSHIRVGTFQYFAAKGDLESLNTLTDYTINRHFSHIDINAEDKIEQFLVCAIDKQIELIIAWMRVGFIHGVMNTDNTAISGETIDFGPCAMMSHYHSGTVFSSIDKQGRYAFGNQPHIAQWNMARLAECLLLLVDSNQEKALEKIEPLIIAFNAKFETAYFTMLANKLGLNEVAKKDHQFINELLELMQKQQLDYTSTFAKLTDSLTDTDIQDTLKQQLGDWYANWLTMLASKNQSAQTAKTLMAKNNPLVIPRNHHVEAILAEYETSGQSTVIDDFLEVLRSPYEQLKRTSQFQDEPKDGDHQYRTFCGT</sequence>
<comment type="catalytic activity">
    <reaction evidence="8">
        <text>L-tyrosyl-[protein] + ATP = O-(5'-adenylyl)-L-tyrosyl-[protein] + diphosphate</text>
        <dbReference type="Rhea" id="RHEA:54288"/>
        <dbReference type="Rhea" id="RHEA-COMP:10136"/>
        <dbReference type="Rhea" id="RHEA-COMP:13846"/>
        <dbReference type="ChEBI" id="CHEBI:30616"/>
        <dbReference type="ChEBI" id="CHEBI:33019"/>
        <dbReference type="ChEBI" id="CHEBI:46858"/>
        <dbReference type="ChEBI" id="CHEBI:83624"/>
        <dbReference type="EC" id="2.7.7.108"/>
    </reaction>
</comment>
<evidence type="ECO:0000256" key="1">
    <source>
        <dbReference type="ARBA" id="ARBA00009747"/>
    </source>
</evidence>
<feature type="binding site" evidence="8">
    <location>
        <position position="88"/>
    </location>
    <ligand>
        <name>ATP</name>
        <dbReference type="ChEBI" id="CHEBI:30616"/>
    </ligand>
</feature>
<keyword evidence="6 8" id="KW-0067">ATP-binding</keyword>
<keyword evidence="8" id="KW-0464">Manganese</keyword>
<dbReference type="Pfam" id="PF02696">
    <property type="entry name" value="SelO"/>
    <property type="match status" value="1"/>
</dbReference>
<keyword evidence="11" id="KW-1185">Reference proteome</keyword>
<feature type="binding site" evidence="8">
    <location>
        <position position="85"/>
    </location>
    <ligand>
        <name>ATP</name>
        <dbReference type="ChEBI" id="CHEBI:30616"/>
    </ligand>
</feature>
<feature type="binding site" evidence="8">
    <location>
        <position position="178"/>
    </location>
    <ligand>
        <name>ATP</name>
        <dbReference type="ChEBI" id="CHEBI:30616"/>
    </ligand>
</feature>
<evidence type="ECO:0000256" key="3">
    <source>
        <dbReference type="ARBA" id="ARBA00022695"/>
    </source>
</evidence>
<dbReference type="GO" id="GO:0005524">
    <property type="term" value="F:ATP binding"/>
    <property type="evidence" value="ECO:0007669"/>
    <property type="project" value="UniProtKB-UniRule"/>
</dbReference>
<dbReference type="Proteomes" id="UP000198862">
    <property type="component" value="Unassembled WGS sequence"/>
</dbReference>
<keyword evidence="4 8" id="KW-0479">Metal-binding</keyword>
<feature type="binding site" evidence="8">
    <location>
        <position position="249"/>
    </location>
    <ligand>
        <name>Mg(2+)</name>
        <dbReference type="ChEBI" id="CHEBI:18420"/>
    </ligand>
</feature>
<comment type="similarity">
    <text evidence="1 8">Belongs to the SELO family.</text>
</comment>
<dbReference type="PANTHER" id="PTHR32057:SF14">
    <property type="entry name" value="PROTEIN ADENYLYLTRANSFERASE SELO, MITOCHONDRIAL"/>
    <property type="match status" value="1"/>
</dbReference>
<feature type="compositionally biased region" description="Basic and acidic residues" evidence="9">
    <location>
        <begin position="469"/>
        <end position="478"/>
    </location>
</feature>